<protein>
    <recommendedName>
        <fullName evidence="1">WCX domain-containing protein</fullName>
    </recommendedName>
</protein>
<comment type="caution">
    <text evidence="2">The sequence shown here is derived from an EMBL/GenBank/DDBJ whole genome shotgun (WGS) entry which is preliminary data.</text>
</comment>
<dbReference type="InterPro" id="IPR057727">
    <property type="entry name" value="WCX_dom"/>
</dbReference>
<feature type="domain" description="WCX" evidence="1">
    <location>
        <begin position="2"/>
        <end position="74"/>
    </location>
</feature>
<evidence type="ECO:0000259" key="1">
    <source>
        <dbReference type="Pfam" id="PF25583"/>
    </source>
</evidence>
<dbReference type="EMBL" id="VSSQ01082006">
    <property type="protein sequence ID" value="MPN30758.1"/>
    <property type="molecule type" value="Genomic_DNA"/>
</dbReference>
<gene>
    <name evidence="2" type="ORF">SDC9_178229</name>
</gene>
<evidence type="ECO:0000313" key="2">
    <source>
        <dbReference type="EMBL" id="MPN30758.1"/>
    </source>
</evidence>
<reference evidence="2" key="1">
    <citation type="submission" date="2019-08" db="EMBL/GenBank/DDBJ databases">
        <authorList>
            <person name="Kucharzyk K."/>
            <person name="Murdoch R.W."/>
            <person name="Higgins S."/>
            <person name="Loffler F."/>
        </authorList>
    </citation>
    <scope>NUCLEOTIDE SEQUENCE</scope>
</reference>
<dbReference type="Pfam" id="PF25583">
    <property type="entry name" value="WCX"/>
    <property type="match status" value="1"/>
</dbReference>
<accession>A0A645GVC3</accession>
<proteinExistence type="predicted"/>
<dbReference type="AlphaFoldDB" id="A0A645GVC3"/>
<name>A0A645GVC3_9ZZZZ</name>
<organism evidence="2">
    <name type="scientific">bioreactor metagenome</name>
    <dbReference type="NCBI Taxonomy" id="1076179"/>
    <lineage>
        <taxon>unclassified sequences</taxon>
        <taxon>metagenomes</taxon>
        <taxon>ecological metagenomes</taxon>
    </lineage>
</organism>
<sequence>MEVSLLFDAAVAYRVLDDFEHDSIARQPDGTLLVHTEIPQGEWATSYLLSFGPAVRILSPAPLQREVQQIAENISFHHKT</sequence>